<reference evidence="1 2" key="1">
    <citation type="submission" date="2017-12" db="EMBL/GenBank/DDBJ databases">
        <title>The whole genome sequence of the Acidipropionibacterium virtanenii sp. nov. type strain JS278.</title>
        <authorList>
            <person name="Laine P."/>
            <person name="Deptula P."/>
            <person name="Varmanen P."/>
            <person name="Auvinen P."/>
        </authorList>
    </citation>
    <scope>NUCLEOTIDE SEQUENCE [LARGE SCALE GENOMIC DNA]</scope>
    <source>
        <strain evidence="1 2">JS278</strain>
    </source>
</reference>
<accession>A0A344UR03</accession>
<evidence type="ECO:0000313" key="2">
    <source>
        <dbReference type="Proteomes" id="UP000251995"/>
    </source>
</evidence>
<organism evidence="1 2">
    <name type="scientific">Acidipropionibacterium virtanenii</name>
    <dbReference type="NCBI Taxonomy" id="2057246"/>
    <lineage>
        <taxon>Bacteria</taxon>
        <taxon>Bacillati</taxon>
        <taxon>Actinomycetota</taxon>
        <taxon>Actinomycetes</taxon>
        <taxon>Propionibacteriales</taxon>
        <taxon>Propionibacteriaceae</taxon>
        <taxon>Acidipropionibacterium</taxon>
    </lineage>
</organism>
<gene>
    <name evidence="1" type="ORF">JS278_00508</name>
</gene>
<dbReference type="EMBL" id="CP025198">
    <property type="protein sequence ID" value="AXE37701.1"/>
    <property type="molecule type" value="Genomic_DNA"/>
</dbReference>
<keyword evidence="2" id="KW-1185">Reference proteome</keyword>
<dbReference type="OrthoDB" id="3727407at2"/>
<evidence type="ECO:0008006" key="3">
    <source>
        <dbReference type="Google" id="ProtNLM"/>
    </source>
</evidence>
<proteinExistence type="predicted"/>
<name>A0A344UR03_9ACTN</name>
<dbReference type="AlphaFoldDB" id="A0A344UR03"/>
<protein>
    <recommendedName>
        <fullName evidence="3">DNA-binding protein</fullName>
    </recommendedName>
</protein>
<evidence type="ECO:0000313" key="1">
    <source>
        <dbReference type="EMBL" id="AXE37701.1"/>
    </source>
</evidence>
<dbReference type="KEGG" id="acij:JS278_00508"/>
<dbReference type="RefSeq" id="WP_114043827.1">
    <property type="nucleotide sequence ID" value="NZ_CP025198.1"/>
</dbReference>
<sequence>MSTYELTFVINPIDDDTIDRLAENGIDWSQMGRLQFAHVDQTADAPLSAIRAAHIMLETLGVQPRRLRLDLVSASEIAARAGVSRPAVAKWTKQVTGDTAFPTEFDWSTTGPIWVWRDVNKWLQRTGKTGYDECCSLSLDDAEEGDRLIADMRSSLVGR</sequence>
<dbReference type="Proteomes" id="UP000251995">
    <property type="component" value="Chromosome"/>
</dbReference>